<dbReference type="PANTHER" id="PTHR23508:SF10">
    <property type="entry name" value="CARBOXYLIC ACID TRANSPORTER PROTEIN HOMOLOG"/>
    <property type="match status" value="1"/>
</dbReference>
<protein>
    <submittedName>
        <fullName evidence="5">Vannilate transporter VanK</fullName>
    </submittedName>
</protein>
<dbReference type="InterPro" id="IPR011701">
    <property type="entry name" value="MFS"/>
</dbReference>
<evidence type="ECO:0000313" key="6">
    <source>
        <dbReference type="Proteomes" id="UP000094793"/>
    </source>
</evidence>
<dbReference type="InterPro" id="IPR005829">
    <property type="entry name" value="Sugar_transporter_CS"/>
</dbReference>
<dbReference type="GO" id="GO:0005886">
    <property type="term" value="C:plasma membrane"/>
    <property type="evidence" value="ECO:0007669"/>
    <property type="project" value="UniProtKB-SubCell"/>
</dbReference>
<dbReference type="EMBL" id="CP017150">
    <property type="protein sequence ID" value="AOP53104.1"/>
    <property type="molecule type" value="Genomic_DNA"/>
</dbReference>
<dbReference type="InterPro" id="IPR020846">
    <property type="entry name" value="MFS_dom"/>
</dbReference>
<dbReference type="PROSITE" id="PS00217">
    <property type="entry name" value="SUGAR_TRANSPORT_2"/>
    <property type="match status" value="1"/>
</dbReference>
<dbReference type="SUPFAM" id="SSF103473">
    <property type="entry name" value="MFS general substrate transporter"/>
    <property type="match status" value="1"/>
</dbReference>
<proteinExistence type="predicted"/>
<keyword evidence="3" id="KW-1133">Transmembrane helix</keyword>
<dbReference type="Proteomes" id="UP000094793">
    <property type="component" value="Chromosome"/>
</dbReference>
<dbReference type="KEGG" id="blin:BLSMQ_1394"/>
<evidence type="ECO:0000256" key="1">
    <source>
        <dbReference type="ARBA" id="ARBA00004651"/>
    </source>
</evidence>
<dbReference type="InterPro" id="IPR036259">
    <property type="entry name" value="MFS_trans_sf"/>
</dbReference>
<gene>
    <name evidence="5" type="ORF">BLSMQ_1394</name>
</gene>
<sequence>MDLRERLNTSRMSTYQWLIVGICTFLNALDGYDVLAISFTSNQVSEEFSLSGTALGLVMSAALLGMAIGALTLGPVADRIGRRNMTIIALIVNICGLFLSATATSATELGIWRIVTGLGIGGILVGTNVICAEYASRKRRGLVISIYTAGYGIGAALGGSVMVSLIATSGWRSVFILGGCLATLSLVLVLLLVPGSPSYLYNRRPENAVKKLTLIARRLGHTEPVDLNATTAEQENKADDSGVLALFNRRNRRVTFVVWATFFIVMFGFYFVNSWTPRLMNESGLTDTLSMIVTVGLTLGGAIGSVAFGLFTSRWSTRSVLMSFSVLAAILMAVFIFTAHWIALVVIVGVLVGMFSNGCIAGLYVLTPQSYSSSLRSTGVGWGIGIGRFGAIIAPTATGALLDGGWSPQAIYVFVGVILLLAAVVLMGMRGVDVEANRKPEIREGAAV</sequence>
<dbReference type="PANTHER" id="PTHR23508">
    <property type="entry name" value="CARBOXYLIC ACID TRANSPORTER PROTEIN HOMOLOG"/>
    <property type="match status" value="1"/>
</dbReference>
<dbReference type="Pfam" id="PF07690">
    <property type="entry name" value="MFS_1"/>
    <property type="match status" value="1"/>
</dbReference>
<dbReference type="CDD" id="cd17365">
    <property type="entry name" value="MFS_PcaK_like"/>
    <property type="match status" value="1"/>
</dbReference>
<dbReference type="eggNOG" id="COG2814">
    <property type="taxonomic scope" value="Bacteria"/>
</dbReference>
<evidence type="ECO:0000256" key="2">
    <source>
        <dbReference type="ARBA" id="ARBA00022692"/>
    </source>
</evidence>
<evidence type="ECO:0000256" key="3">
    <source>
        <dbReference type="ARBA" id="ARBA00022989"/>
    </source>
</evidence>
<keyword evidence="2" id="KW-0812">Transmembrane</keyword>
<reference evidence="6" key="1">
    <citation type="submission" date="2016-09" db="EMBL/GenBank/DDBJ databases">
        <title>Complete Genome Sequence of Brevibacterium linens SMQ-1335.</title>
        <authorList>
            <person name="de Melo A.G."/>
            <person name="Labrie S.J."/>
            <person name="Dumaresq J."/>
            <person name="Roberts R.J."/>
            <person name="Tremblay D.M."/>
            <person name="Moineau S."/>
        </authorList>
    </citation>
    <scope>NUCLEOTIDE SEQUENCE [LARGE SCALE GENOMIC DNA]</scope>
    <source>
        <strain evidence="6">SMQ-1335</strain>
    </source>
</reference>
<dbReference type="PATRIC" id="fig|1703.10.peg.1429"/>
<dbReference type="GO" id="GO:0046943">
    <property type="term" value="F:carboxylic acid transmembrane transporter activity"/>
    <property type="evidence" value="ECO:0007669"/>
    <property type="project" value="TreeGrafter"/>
</dbReference>
<keyword evidence="4" id="KW-0472">Membrane</keyword>
<name>A0A1D7W2F7_BREAU</name>
<accession>A0A1D7W2F7</accession>
<dbReference type="PROSITE" id="PS00216">
    <property type="entry name" value="SUGAR_TRANSPORT_1"/>
    <property type="match status" value="1"/>
</dbReference>
<comment type="subcellular location">
    <subcellularLocation>
        <location evidence="1">Cell membrane</location>
        <topology evidence="1">Multi-pass membrane protein</topology>
    </subcellularLocation>
</comment>
<dbReference type="PROSITE" id="PS50850">
    <property type="entry name" value="MFS"/>
    <property type="match status" value="1"/>
</dbReference>
<dbReference type="OrthoDB" id="9109650at2"/>
<dbReference type="AlphaFoldDB" id="A0A1D7W2F7"/>
<evidence type="ECO:0000256" key="4">
    <source>
        <dbReference type="ARBA" id="ARBA00023136"/>
    </source>
</evidence>
<dbReference type="Gene3D" id="1.20.1250.20">
    <property type="entry name" value="MFS general substrate transporter like domains"/>
    <property type="match status" value="1"/>
</dbReference>
<evidence type="ECO:0000313" key="5">
    <source>
        <dbReference type="EMBL" id="AOP53104.1"/>
    </source>
</evidence>
<organism evidence="5 6">
    <name type="scientific">Brevibacterium aurantiacum</name>
    <dbReference type="NCBI Taxonomy" id="273384"/>
    <lineage>
        <taxon>Bacteria</taxon>
        <taxon>Bacillati</taxon>
        <taxon>Actinomycetota</taxon>
        <taxon>Actinomycetes</taxon>
        <taxon>Micrococcales</taxon>
        <taxon>Brevibacteriaceae</taxon>
        <taxon>Brevibacterium</taxon>
    </lineage>
</organism>